<proteinExistence type="predicted"/>
<name>A0A6C0DPT4_9ZZZZ</name>
<reference evidence="2" key="1">
    <citation type="journal article" date="2020" name="Nature">
        <title>Giant virus diversity and host interactions through global metagenomics.</title>
        <authorList>
            <person name="Schulz F."/>
            <person name="Roux S."/>
            <person name="Paez-Espino D."/>
            <person name="Jungbluth S."/>
            <person name="Walsh D.A."/>
            <person name="Denef V.J."/>
            <person name="McMahon K.D."/>
            <person name="Konstantinidis K.T."/>
            <person name="Eloe-Fadrosh E.A."/>
            <person name="Kyrpides N.C."/>
            <person name="Woyke T."/>
        </authorList>
    </citation>
    <scope>NUCLEOTIDE SEQUENCE</scope>
    <source>
        <strain evidence="2">GVMAG-M-3300023174-46</strain>
    </source>
</reference>
<evidence type="ECO:0000313" key="2">
    <source>
        <dbReference type="EMBL" id="QHT18332.1"/>
    </source>
</evidence>
<dbReference type="Pfam" id="PF19065">
    <property type="entry name" value="P8_CR"/>
    <property type="match status" value="1"/>
</dbReference>
<evidence type="ECO:0000259" key="1">
    <source>
        <dbReference type="Pfam" id="PF19065"/>
    </source>
</evidence>
<protein>
    <recommendedName>
        <fullName evidence="1">Minor capsid protein P8 central region domain-containing protein</fullName>
    </recommendedName>
</protein>
<feature type="domain" description="Minor capsid protein P8 central region" evidence="1">
    <location>
        <begin position="70"/>
        <end position="191"/>
    </location>
</feature>
<dbReference type="AlphaFoldDB" id="A0A6C0DPT4"/>
<sequence length="194" mass="21944">MSRSFELPYTEYAQGDSNGRVNLEGSPSAGGMGTALTTGSGLQASLSFPGFDYQRSSENQFQADMLRGNWEQTDLSKVFFSSENISQIQNKIRRTVFEKSQPKGYVIDDQSVDELKIIMRALYYQYSRNLPYDISGQIDELNDRVVQWSVPHILSAVDHYHYYLDDISKLPTPLPHSVNVSRAGTKSLPLQPYM</sequence>
<organism evidence="2">
    <name type="scientific">viral metagenome</name>
    <dbReference type="NCBI Taxonomy" id="1070528"/>
    <lineage>
        <taxon>unclassified sequences</taxon>
        <taxon>metagenomes</taxon>
        <taxon>organismal metagenomes</taxon>
    </lineage>
</organism>
<accession>A0A6C0DPT4</accession>
<dbReference type="EMBL" id="MN739654">
    <property type="protein sequence ID" value="QHT18332.1"/>
    <property type="molecule type" value="Genomic_DNA"/>
</dbReference>
<dbReference type="InterPro" id="IPR043916">
    <property type="entry name" value="P8_CR"/>
</dbReference>